<dbReference type="InterPro" id="IPR042201">
    <property type="entry name" value="FH2_Formin_sf"/>
</dbReference>
<dbReference type="SUPFAM" id="SSF140741">
    <property type="entry name" value="RUN domain-like"/>
    <property type="match status" value="1"/>
</dbReference>
<dbReference type="PROSITE" id="PS51444">
    <property type="entry name" value="FH2"/>
    <property type="match status" value="1"/>
</dbReference>
<feature type="region of interest" description="Disordered" evidence="1">
    <location>
        <begin position="1101"/>
        <end position="1149"/>
    </location>
</feature>
<dbReference type="InterPro" id="IPR009038">
    <property type="entry name" value="GOLD_dom"/>
</dbReference>
<dbReference type="CDD" id="cd17682">
    <property type="entry name" value="RUN_RUFY4_like"/>
    <property type="match status" value="1"/>
</dbReference>
<accession>W4GYE2</accession>
<feature type="compositionally biased region" description="Low complexity" evidence="1">
    <location>
        <begin position="1178"/>
        <end position="1189"/>
    </location>
</feature>
<feature type="compositionally biased region" description="Polar residues" evidence="1">
    <location>
        <begin position="1109"/>
        <end position="1119"/>
    </location>
</feature>
<dbReference type="CDD" id="cd00065">
    <property type="entry name" value="FYVE_like_SF"/>
    <property type="match status" value="1"/>
</dbReference>
<dbReference type="InterPro" id="IPR037213">
    <property type="entry name" value="Run_dom_sf"/>
</dbReference>
<name>W4GYE2_APHAT</name>
<dbReference type="InterPro" id="IPR019309">
    <property type="entry name" value="WASHC3"/>
</dbReference>
<dbReference type="InterPro" id="IPR011011">
    <property type="entry name" value="Znf_FYVE_PHD"/>
</dbReference>
<sequence length="1448" mass="159595">MEFLESHSAESFLLQATPMSALTIPRGEHCDVVVAAEDGMAIVWQFYVQALDVGFRVLVDGVESPTFSKRIDTLDGMVDGTLEHCGDARLVCLQWDNSYSRLRAKDVLYRVMSVPTATLHVAREAANEYQIKYNHPVHNSSSTRHLDRPSTIMPSLPEGHDTSSMHDALAQRLERAVADTVAVFMTQPDTPLHAGSARPLILALEAILRHGVKPTSKMASCPPEEFYFGFLVETRNVLRDDAGVVSDAELFAPPLFMRYLGWGRARAYLCFALNRHMLHRALENLIKRRSVVARYYDPSRALLAHYDTAQRTLACLTALYGVSFNLTPLQDDFASTAATFPPNLYQSHASDAFVTSRQLLSIGGDVAFYQGTTTHMDEFKAIQDCTPARYLCLATPPVQVTIPRGSRVCIPLHMDDPTTLVAVVQFQVTRHSIGVGFTTNPIKELVDPLQPVEGDAWVELTLRLERPIPQLQLVLDNSHSMLRTKAVTYRLVVTSRERYASAWACCAEVAHVICWKQVIHRSLEWSSKHMEAMLHEEQQWLRPRSPPPPPSSSTTLSESVTSWLGSVLVPDEPACAQCTEPISLFRRHQSCSICLKGCCVACTRHLWASKPVCDRCYLRQLDIRAAQSSREDGRRTDNPALDALRRNATYDKYFKMVSFGVPASAVGQKMQQDYIPPDVVAAFVHGVDGSTCTVSQSTRASSTTTTSSRPSLVRKPSTLRKLHWTALDATHTKATIWSRVTDKRRHAPVTLSGADMDRVIACFGEATSSFSQRLQTNAGQKKPQKIHSALDSRRANNIHIGLSRFKAAAGGPSALVAAVRDGRLDVLTPDVLHTLAEIGPTPVEVKRYSNFRGTKLDDAERFLVDMATVPRVQEKIHVLLFVQQYPALIDQLNERLRVLSVACHQILSSERLPRYFEVILALGNVLNEGTDQANASGVTLASLLKLSETRSIDQSMTLLQFLMQLIHERGETDLFHVVDDLDMLDAAKRVSNVACVSQMANLQKQLTHLVTELDEEDTWGRIQFEKAGQTNAPRRQQRVDPVGTKPGGRGGRGGGGHDALMAMLRKRTGDPSQSKEPPANGNEKPTGQHALLFAAIRSTRHEPDEKQITGETAGSTSDGSHLVGNAANKDEKSMAAVASTDKRPPARSPSADLLAAIRNRPQTVDDADAVPPPPPDKLSPSPSAALLSAIRNRPARRRSPPPPPSPPPLAAEYQPNAFIRSMQPHVARLQHDLRLVQEKIQSMTEHWHDVATYLGESPATPSEYALGLLHRFLLDVRAAHRVLVSKGLVPSSAMGRSSHVGDRIATIYGAATVLASRRRSVEVAFPWAKAAFLQPTSVLQPGDRVVCRQFGRGILTATRYAVGMVEVRLSFGYATLSVDHVIALDPYFEPVVPPLKSHDPVTTPLFGPGRLVRLVGESAVVQLSTLDAPVQAFFQANQVQFALNDRRK</sequence>
<dbReference type="SUPFAM" id="SSF57903">
    <property type="entry name" value="FYVE/PHD zinc finger"/>
    <property type="match status" value="1"/>
</dbReference>
<protein>
    <recommendedName>
        <fullName evidence="6">FH2 domain-containing protein</fullName>
    </recommendedName>
</protein>
<feature type="domain" description="GOLD" evidence="3">
    <location>
        <begin position="9"/>
        <end position="113"/>
    </location>
</feature>
<dbReference type="PROSITE" id="PS50866">
    <property type="entry name" value="GOLD"/>
    <property type="match status" value="1"/>
</dbReference>
<feature type="domain" description="RUN" evidence="2">
    <location>
        <begin position="191"/>
        <end position="331"/>
    </location>
</feature>
<feature type="region of interest" description="Disordered" evidence="1">
    <location>
        <begin position="1067"/>
        <end position="1086"/>
    </location>
</feature>
<dbReference type="SUPFAM" id="SSF101576">
    <property type="entry name" value="Supernatant protein factor (SPF), C-terminal domain"/>
    <property type="match status" value="1"/>
</dbReference>
<dbReference type="InterPro" id="IPR051144">
    <property type="entry name" value="Formin_homology_domain"/>
</dbReference>
<evidence type="ECO:0000259" key="3">
    <source>
        <dbReference type="PROSITE" id="PS50866"/>
    </source>
</evidence>
<dbReference type="OrthoDB" id="1668162at2759"/>
<dbReference type="Pfam" id="PF02181">
    <property type="entry name" value="FH2"/>
    <property type="match status" value="1"/>
</dbReference>
<evidence type="ECO:0000259" key="2">
    <source>
        <dbReference type="PROSITE" id="PS50826"/>
    </source>
</evidence>
<evidence type="ECO:0000313" key="5">
    <source>
        <dbReference type="EMBL" id="ETV83943.1"/>
    </source>
</evidence>
<gene>
    <name evidence="5" type="ORF">H257_04522</name>
</gene>
<dbReference type="RefSeq" id="XP_009827373.1">
    <property type="nucleotide sequence ID" value="XM_009829071.1"/>
</dbReference>
<dbReference type="SMART" id="SM00593">
    <property type="entry name" value="RUN"/>
    <property type="match status" value="1"/>
</dbReference>
<dbReference type="InterPro" id="IPR036598">
    <property type="entry name" value="GOLD_dom_sf"/>
</dbReference>
<feature type="compositionally biased region" description="Gly residues" evidence="1">
    <location>
        <begin position="1045"/>
        <end position="1057"/>
    </location>
</feature>
<feature type="region of interest" description="Disordered" evidence="1">
    <location>
        <begin position="1163"/>
        <end position="1212"/>
    </location>
</feature>
<organism evidence="5">
    <name type="scientific">Aphanomyces astaci</name>
    <name type="common">Crayfish plague agent</name>
    <dbReference type="NCBI Taxonomy" id="112090"/>
    <lineage>
        <taxon>Eukaryota</taxon>
        <taxon>Sar</taxon>
        <taxon>Stramenopiles</taxon>
        <taxon>Oomycota</taxon>
        <taxon>Saprolegniomycetes</taxon>
        <taxon>Saprolegniales</taxon>
        <taxon>Verrucalvaceae</taxon>
        <taxon>Aphanomyces</taxon>
    </lineage>
</organism>
<evidence type="ECO:0000256" key="1">
    <source>
        <dbReference type="SAM" id="MobiDB-lite"/>
    </source>
</evidence>
<dbReference type="Pfam" id="PF10152">
    <property type="entry name" value="CCDC53"/>
    <property type="match status" value="1"/>
</dbReference>
<dbReference type="SUPFAM" id="SSF101447">
    <property type="entry name" value="Formin homology 2 domain (FH2 domain)"/>
    <property type="match status" value="1"/>
</dbReference>
<dbReference type="PROSITE" id="PS50826">
    <property type="entry name" value="RUN"/>
    <property type="match status" value="1"/>
</dbReference>
<dbReference type="STRING" id="112090.W4GYE2"/>
<dbReference type="Gene3D" id="2.60.120.680">
    <property type="entry name" value="GOLD domain"/>
    <property type="match status" value="2"/>
</dbReference>
<evidence type="ECO:0008006" key="6">
    <source>
        <dbReference type="Google" id="ProtNLM"/>
    </source>
</evidence>
<dbReference type="GeneID" id="20806518"/>
<dbReference type="InterPro" id="IPR015425">
    <property type="entry name" value="FH2_Formin"/>
</dbReference>
<dbReference type="Gene3D" id="1.20.58.2220">
    <property type="entry name" value="Formin, FH2 domain"/>
    <property type="match status" value="2"/>
</dbReference>
<feature type="region of interest" description="Disordered" evidence="1">
    <location>
        <begin position="538"/>
        <end position="557"/>
    </location>
</feature>
<feature type="compositionally biased region" description="Pro residues" evidence="1">
    <location>
        <begin position="1200"/>
        <end position="1209"/>
    </location>
</feature>
<dbReference type="SMART" id="SM00498">
    <property type="entry name" value="FH2"/>
    <property type="match status" value="1"/>
</dbReference>
<evidence type="ECO:0000259" key="4">
    <source>
        <dbReference type="PROSITE" id="PS51444"/>
    </source>
</evidence>
<dbReference type="Pfam" id="PF02759">
    <property type="entry name" value="RUN"/>
    <property type="match status" value="1"/>
</dbReference>
<reference evidence="5" key="1">
    <citation type="submission" date="2013-12" db="EMBL/GenBank/DDBJ databases">
        <title>The Genome Sequence of Aphanomyces astaci APO3.</title>
        <authorList>
            <consortium name="The Broad Institute Genomics Platform"/>
            <person name="Russ C."/>
            <person name="Tyler B."/>
            <person name="van West P."/>
            <person name="Dieguez-Uribeondo J."/>
            <person name="Young S.K."/>
            <person name="Zeng Q."/>
            <person name="Gargeya S."/>
            <person name="Fitzgerald M."/>
            <person name="Abouelleil A."/>
            <person name="Alvarado L."/>
            <person name="Chapman S.B."/>
            <person name="Gainer-Dewar J."/>
            <person name="Goldberg J."/>
            <person name="Griggs A."/>
            <person name="Gujja S."/>
            <person name="Hansen M."/>
            <person name="Howarth C."/>
            <person name="Imamovic A."/>
            <person name="Ireland A."/>
            <person name="Larimer J."/>
            <person name="McCowan C."/>
            <person name="Murphy C."/>
            <person name="Pearson M."/>
            <person name="Poon T.W."/>
            <person name="Priest M."/>
            <person name="Roberts A."/>
            <person name="Saif S."/>
            <person name="Shea T."/>
            <person name="Sykes S."/>
            <person name="Wortman J."/>
            <person name="Nusbaum C."/>
            <person name="Birren B."/>
        </authorList>
    </citation>
    <scope>NUCLEOTIDE SEQUENCE [LARGE SCALE GENOMIC DNA]</scope>
    <source>
        <strain evidence="5">APO3</strain>
    </source>
</reference>
<proteinExistence type="predicted"/>
<dbReference type="GO" id="GO:0071203">
    <property type="term" value="C:WASH complex"/>
    <property type="evidence" value="ECO:0007669"/>
    <property type="project" value="InterPro"/>
</dbReference>
<dbReference type="Gene3D" id="1.20.58.900">
    <property type="match status" value="1"/>
</dbReference>
<dbReference type="EMBL" id="KI913120">
    <property type="protein sequence ID" value="ETV83943.1"/>
    <property type="molecule type" value="Genomic_DNA"/>
</dbReference>
<dbReference type="InterPro" id="IPR004012">
    <property type="entry name" value="Run_dom"/>
</dbReference>
<dbReference type="VEuPathDB" id="FungiDB:H257_04522"/>
<feature type="region of interest" description="Disordered" evidence="1">
    <location>
        <begin position="1025"/>
        <end position="1058"/>
    </location>
</feature>
<dbReference type="PANTHER" id="PTHR45733">
    <property type="entry name" value="FORMIN-J"/>
    <property type="match status" value="1"/>
</dbReference>
<feature type="domain" description="FH2" evidence="4">
    <location>
        <begin position="709"/>
        <end position="1090"/>
    </location>
</feature>